<name>A0A2A4FYE4_9SPHN</name>
<evidence type="ECO:0000259" key="5">
    <source>
        <dbReference type="PROSITE" id="PS50931"/>
    </source>
</evidence>
<dbReference type="Proteomes" id="UP000218934">
    <property type="component" value="Unassembled WGS sequence"/>
</dbReference>
<dbReference type="RefSeq" id="WP_066960531.1">
    <property type="nucleotide sequence ID" value="NZ_CP023449.1"/>
</dbReference>
<dbReference type="InterPro" id="IPR036390">
    <property type="entry name" value="WH_DNA-bd_sf"/>
</dbReference>
<dbReference type="PROSITE" id="PS50931">
    <property type="entry name" value="HTH_LYSR"/>
    <property type="match status" value="1"/>
</dbReference>
<dbReference type="AlphaFoldDB" id="A0A2A4FYE4"/>
<dbReference type="PANTHER" id="PTHR30346:SF28">
    <property type="entry name" value="HTH-TYPE TRANSCRIPTIONAL REGULATOR CYNR"/>
    <property type="match status" value="1"/>
</dbReference>
<comment type="caution">
    <text evidence="6">The sequence shown here is derived from an EMBL/GenBank/DDBJ whole genome shotgun (WGS) entry which is preliminary data.</text>
</comment>
<dbReference type="InterPro" id="IPR005119">
    <property type="entry name" value="LysR_subst-bd"/>
</dbReference>
<dbReference type="Pfam" id="PF03466">
    <property type="entry name" value="LysR_substrate"/>
    <property type="match status" value="1"/>
</dbReference>
<dbReference type="OrthoDB" id="9815174at2"/>
<accession>A0A2A4FYE4</accession>
<evidence type="ECO:0000256" key="3">
    <source>
        <dbReference type="ARBA" id="ARBA00023125"/>
    </source>
</evidence>
<dbReference type="PANTHER" id="PTHR30346">
    <property type="entry name" value="TRANSCRIPTIONAL DUAL REGULATOR HCAR-RELATED"/>
    <property type="match status" value="1"/>
</dbReference>
<dbReference type="Gene3D" id="1.10.10.10">
    <property type="entry name" value="Winged helix-like DNA-binding domain superfamily/Winged helix DNA-binding domain"/>
    <property type="match status" value="1"/>
</dbReference>
<dbReference type="SUPFAM" id="SSF46785">
    <property type="entry name" value="Winged helix' DNA-binding domain"/>
    <property type="match status" value="1"/>
</dbReference>
<dbReference type="InterPro" id="IPR036388">
    <property type="entry name" value="WH-like_DNA-bd_sf"/>
</dbReference>
<evidence type="ECO:0000256" key="2">
    <source>
        <dbReference type="ARBA" id="ARBA00023015"/>
    </source>
</evidence>
<dbReference type="KEGG" id="rdi:CMV14_07200"/>
<protein>
    <submittedName>
        <fullName evidence="6">LysR family transcriptional regulator</fullName>
    </submittedName>
</protein>
<feature type="domain" description="HTH lysR-type" evidence="5">
    <location>
        <begin position="1"/>
        <end position="60"/>
    </location>
</feature>
<keyword evidence="7" id="KW-1185">Reference proteome</keyword>
<dbReference type="InterPro" id="IPR000847">
    <property type="entry name" value="LysR_HTH_N"/>
</dbReference>
<proteinExistence type="inferred from homology"/>
<dbReference type="EMBL" id="NWUF01000007">
    <property type="protein sequence ID" value="PCE42524.1"/>
    <property type="molecule type" value="Genomic_DNA"/>
</dbReference>
<evidence type="ECO:0000256" key="4">
    <source>
        <dbReference type="ARBA" id="ARBA00023163"/>
    </source>
</evidence>
<dbReference type="Pfam" id="PF00126">
    <property type="entry name" value="HTH_1"/>
    <property type="match status" value="1"/>
</dbReference>
<comment type="similarity">
    <text evidence="1">Belongs to the LysR transcriptional regulatory family.</text>
</comment>
<evidence type="ECO:0000313" key="6">
    <source>
        <dbReference type="EMBL" id="PCE42524.1"/>
    </source>
</evidence>
<dbReference type="GO" id="GO:0032993">
    <property type="term" value="C:protein-DNA complex"/>
    <property type="evidence" value="ECO:0007669"/>
    <property type="project" value="TreeGrafter"/>
</dbReference>
<dbReference type="GO" id="GO:0003677">
    <property type="term" value="F:DNA binding"/>
    <property type="evidence" value="ECO:0007669"/>
    <property type="project" value="UniProtKB-KW"/>
</dbReference>
<evidence type="ECO:0000256" key="1">
    <source>
        <dbReference type="ARBA" id="ARBA00009437"/>
    </source>
</evidence>
<dbReference type="Gene3D" id="3.40.190.10">
    <property type="entry name" value="Periplasmic binding protein-like II"/>
    <property type="match status" value="2"/>
</dbReference>
<dbReference type="GO" id="GO:0003700">
    <property type="term" value="F:DNA-binding transcription factor activity"/>
    <property type="evidence" value="ECO:0007669"/>
    <property type="project" value="InterPro"/>
</dbReference>
<dbReference type="FunFam" id="1.10.10.10:FF:000001">
    <property type="entry name" value="LysR family transcriptional regulator"/>
    <property type="match status" value="1"/>
</dbReference>
<evidence type="ECO:0000313" key="7">
    <source>
        <dbReference type="Proteomes" id="UP000218934"/>
    </source>
</evidence>
<dbReference type="SUPFAM" id="SSF53850">
    <property type="entry name" value="Periplasmic binding protein-like II"/>
    <property type="match status" value="1"/>
</dbReference>
<gene>
    <name evidence="6" type="ORF">COO09_08880</name>
</gene>
<organism evidence="6 7">
    <name type="scientific">Rhizorhabdus dicambivorans</name>
    <dbReference type="NCBI Taxonomy" id="1850238"/>
    <lineage>
        <taxon>Bacteria</taxon>
        <taxon>Pseudomonadati</taxon>
        <taxon>Pseudomonadota</taxon>
        <taxon>Alphaproteobacteria</taxon>
        <taxon>Sphingomonadales</taxon>
        <taxon>Sphingomonadaceae</taxon>
        <taxon>Rhizorhabdus</taxon>
    </lineage>
</organism>
<keyword evidence="2" id="KW-0805">Transcription regulation</keyword>
<keyword evidence="3" id="KW-0238">DNA-binding</keyword>
<sequence length="296" mass="33431">MDVDLARAVRFFYVAEGTSFIRAAQKLHVDPTWLSRQIQQLETQLGCRLLKRTTRNVTLTPEGQQLFSAVKQLANAANQAQAVAYALEQKKSLQLTVGISSSTFWIPVRQALLTSFRSRHPNMVISTTAKTSTELFDDLMQGAVDIAIIGAVKPMDEFDRTVIYRNSPFLLIPRESPLADKPTITMSDFRDLDVVFPVIDNNFSFELIYQPFLNAGARPHWSPEGVYAAMYFAASRRMGMIAWGFEHVISDSLVLREISDCTAMMEVVALKNKDDERRAVRTFWSTAQNVENIRKG</sequence>
<reference evidence="6 7" key="1">
    <citation type="submission" date="2017-09" db="EMBL/GenBank/DDBJ databases">
        <title>The Catabolism of 3,6-Dichlorosalicylic acid is Initiated by the Cytochrome P450 Monooxygenase DsmABC in Rhizorhabdus dicambivorans Ndbn-20.</title>
        <authorList>
            <person name="Na L."/>
        </authorList>
    </citation>
    <scope>NUCLEOTIDE SEQUENCE [LARGE SCALE GENOMIC DNA]</scope>
    <source>
        <strain evidence="6 7">Ndbn-20m</strain>
    </source>
</reference>
<keyword evidence="4" id="KW-0804">Transcription</keyword>